<sequence length="187" mass="22287">MIKINPSQKANSLVKYLTYSTFTYEEKMSTDYEVNDSISVLFLSLRFHCCKPEYIYKRINKLKPYRLSILLLLIDSDSYNNTLLEFIERIPLTIIVGFTDEECARYLRGLDINTNRSVNIIRRKDYDHETFLLSFKKLNKSNIYNLMRTYKTLREALEDVDGRMKYIEGIGEAKVNDIKKYYEMNFE</sequence>
<dbReference type="GO" id="GO:0003684">
    <property type="term" value="F:damaged DNA binding"/>
    <property type="evidence" value="ECO:0007669"/>
    <property type="project" value="InterPro"/>
</dbReference>
<evidence type="ECO:0000313" key="10">
    <source>
        <dbReference type="Proteomes" id="UP000016927"/>
    </source>
</evidence>
<protein>
    <submittedName>
        <fullName evidence="8">Mating-type switching protein swi10</fullName>
    </submittedName>
</protein>
<dbReference type="GO" id="GO:0070914">
    <property type="term" value="P:UV-damage excision repair"/>
    <property type="evidence" value="ECO:0007669"/>
    <property type="project" value="TreeGrafter"/>
</dbReference>
<dbReference type="Pfam" id="PF03834">
    <property type="entry name" value="Rad10"/>
    <property type="match status" value="1"/>
</dbReference>
<dbReference type="GO" id="GO:0070522">
    <property type="term" value="C:ERCC4-ERCC1 complex"/>
    <property type="evidence" value="ECO:0007669"/>
    <property type="project" value="TreeGrafter"/>
</dbReference>
<evidence type="ECO:0000313" key="9">
    <source>
        <dbReference type="EMBL" id="EOB14802.1"/>
    </source>
</evidence>
<dbReference type="InterPro" id="IPR004579">
    <property type="entry name" value="ERCC1/RAD10/SWI10"/>
</dbReference>
<dbReference type="OrthoDB" id="10262814at2759"/>
<organism evidence="8 10">
    <name type="scientific">Nosema bombycis (strain CQ1 / CVCC 102059)</name>
    <name type="common">Microsporidian parasite</name>
    <name type="synonym">Pebrine of silkworm</name>
    <dbReference type="NCBI Taxonomy" id="578461"/>
    <lineage>
        <taxon>Eukaryota</taxon>
        <taxon>Fungi</taxon>
        <taxon>Fungi incertae sedis</taxon>
        <taxon>Microsporidia</taxon>
        <taxon>Nosematidae</taxon>
        <taxon>Nosema</taxon>
    </lineage>
</organism>
<dbReference type="VEuPathDB" id="MicrosporidiaDB:NBO_15g0014"/>
<evidence type="ECO:0000256" key="6">
    <source>
        <dbReference type="ARBA" id="ARBA00023242"/>
    </source>
</evidence>
<dbReference type="PANTHER" id="PTHR12749:SF0">
    <property type="entry name" value="DNA EXCISION REPAIR PROTEIN ERCC-1"/>
    <property type="match status" value="1"/>
</dbReference>
<reference evidence="8 10" key="1">
    <citation type="journal article" date="2013" name="BMC Genomics">
        <title>Comparative genomics of parasitic silkworm microsporidia reveal an association between genome expansion and host adaptation.</title>
        <authorList>
            <person name="Pan G."/>
            <person name="Xu J."/>
            <person name="Li T."/>
            <person name="Xia Q."/>
            <person name="Liu S.L."/>
            <person name="Zhang G."/>
            <person name="Li S."/>
            <person name="Li C."/>
            <person name="Liu H."/>
            <person name="Yang L."/>
            <person name="Liu T."/>
            <person name="Zhang X."/>
            <person name="Wu Z."/>
            <person name="Fan W."/>
            <person name="Dang X."/>
            <person name="Xiang H."/>
            <person name="Tao M."/>
            <person name="Li Y."/>
            <person name="Hu J."/>
            <person name="Li Z."/>
            <person name="Lin L."/>
            <person name="Luo J."/>
            <person name="Geng L."/>
            <person name="Wang L."/>
            <person name="Long M."/>
            <person name="Wan Y."/>
            <person name="He N."/>
            <person name="Zhang Z."/>
            <person name="Lu C."/>
            <person name="Keeling P.J."/>
            <person name="Wang J."/>
            <person name="Xiang Z."/>
            <person name="Zhou Z."/>
        </authorList>
    </citation>
    <scope>NUCLEOTIDE SEQUENCE [LARGE SCALE GENOMIC DNA]</scope>
    <source>
        <strain evidence="8">CQ1</strain>
        <strain evidence="10">CQ1 / CVCC 102059</strain>
    </source>
</reference>
<evidence type="ECO:0000256" key="2">
    <source>
        <dbReference type="ARBA" id="ARBA00008283"/>
    </source>
</evidence>
<feature type="domain" description="ERCC1-like central" evidence="7">
    <location>
        <begin position="1"/>
        <end position="109"/>
    </location>
</feature>
<comment type="similarity">
    <text evidence="2">Belongs to the ERCC1/RAD10/SWI10 family.</text>
</comment>
<dbReference type="Proteomes" id="UP000016927">
    <property type="component" value="Unassembled WGS sequence"/>
</dbReference>
<evidence type="ECO:0000256" key="3">
    <source>
        <dbReference type="ARBA" id="ARBA00022763"/>
    </source>
</evidence>
<dbReference type="GO" id="GO:0000110">
    <property type="term" value="C:nucleotide-excision repair factor 1 complex"/>
    <property type="evidence" value="ECO:0007669"/>
    <property type="project" value="TreeGrafter"/>
</dbReference>
<keyword evidence="4" id="KW-0238">DNA-binding</keyword>
<name>R0MF48_NOSB1</name>
<keyword evidence="6" id="KW-0539">Nucleus</keyword>
<dbReference type="SUPFAM" id="SSF52980">
    <property type="entry name" value="Restriction endonuclease-like"/>
    <property type="match status" value="1"/>
</dbReference>
<evidence type="ECO:0000256" key="4">
    <source>
        <dbReference type="ARBA" id="ARBA00023125"/>
    </source>
</evidence>
<dbReference type="Gene3D" id="1.10.150.20">
    <property type="entry name" value="5' to 3' exonuclease, C-terminal subdomain"/>
    <property type="match status" value="1"/>
</dbReference>
<dbReference type="EMBL" id="KB908923">
    <property type="protein sequence ID" value="EOB14802.1"/>
    <property type="molecule type" value="Genomic_DNA"/>
</dbReference>
<dbReference type="STRING" id="578461.R0MF48"/>
<proteinExistence type="inferred from homology"/>
<evidence type="ECO:0000256" key="5">
    <source>
        <dbReference type="ARBA" id="ARBA00023204"/>
    </source>
</evidence>
<dbReference type="HOGENOM" id="CLU_041616_3_3_1"/>
<dbReference type="GO" id="GO:0006312">
    <property type="term" value="P:mitotic recombination"/>
    <property type="evidence" value="ECO:0007669"/>
    <property type="project" value="TreeGrafter"/>
</dbReference>
<keyword evidence="3" id="KW-0227">DNA damage</keyword>
<dbReference type="InterPro" id="IPR011335">
    <property type="entry name" value="Restrct_endonuc-II-like"/>
</dbReference>
<keyword evidence="10" id="KW-1185">Reference proteome</keyword>
<dbReference type="GO" id="GO:0003697">
    <property type="term" value="F:single-stranded DNA binding"/>
    <property type="evidence" value="ECO:0007669"/>
    <property type="project" value="TreeGrafter"/>
</dbReference>
<evidence type="ECO:0000259" key="7">
    <source>
        <dbReference type="Pfam" id="PF03834"/>
    </source>
</evidence>
<dbReference type="AlphaFoldDB" id="R0MF48"/>
<dbReference type="PANTHER" id="PTHR12749">
    <property type="entry name" value="EXCISION REPAIR CROSS-COMPLEMENTING 1 ERCC1"/>
    <property type="match status" value="1"/>
</dbReference>
<dbReference type="VEuPathDB" id="MicrosporidiaDB:NBO_369g0002"/>
<dbReference type="GO" id="GO:0006302">
    <property type="term" value="P:double-strand break repair"/>
    <property type="evidence" value="ECO:0007669"/>
    <property type="project" value="UniProtKB-ARBA"/>
</dbReference>
<comment type="subcellular location">
    <subcellularLocation>
        <location evidence="1">Nucleus</location>
    </subcellularLocation>
</comment>
<dbReference type="EMBL" id="KB909277">
    <property type="protein sequence ID" value="EOB12760.1"/>
    <property type="molecule type" value="Genomic_DNA"/>
</dbReference>
<keyword evidence="5" id="KW-0234">DNA repair</keyword>
<gene>
    <name evidence="8" type="primary">SWI10</name>
    <name evidence="9" type="ORF">NBO_15g0014</name>
    <name evidence="8" type="ORF">NBO_369g0002</name>
</gene>
<evidence type="ECO:0000313" key="8">
    <source>
        <dbReference type="EMBL" id="EOB12760.1"/>
    </source>
</evidence>
<dbReference type="OMA" id="VECAKYI"/>
<evidence type="ECO:0000256" key="1">
    <source>
        <dbReference type="ARBA" id="ARBA00004123"/>
    </source>
</evidence>
<accession>R0MF48</accession>
<dbReference type="InterPro" id="IPR047260">
    <property type="entry name" value="ERCC1-like_central_dom"/>
</dbReference>
<dbReference type="Gene3D" id="3.40.50.10130">
    <property type="match status" value="1"/>
</dbReference>